<dbReference type="Proteomes" id="UP000685013">
    <property type="component" value="Chromosome 1"/>
</dbReference>
<feature type="non-terminal residue" evidence="1">
    <location>
        <position position="1"/>
    </location>
</feature>
<accession>A0AAV6P718</accession>
<keyword evidence="2" id="KW-1185">Reference proteome</keyword>
<name>A0AAV6P718_9ROSI</name>
<dbReference type="EMBL" id="JAGKQH010000001">
    <property type="protein sequence ID" value="KAG6608434.1"/>
    <property type="molecule type" value="Genomic_DNA"/>
</dbReference>
<evidence type="ECO:0000313" key="1">
    <source>
        <dbReference type="EMBL" id="KAG6608434.1"/>
    </source>
</evidence>
<evidence type="ECO:0000313" key="2">
    <source>
        <dbReference type="Proteomes" id="UP000685013"/>
    </source>
</evidence>
<comment type="caution">
    <text evidence="1">The sequence shown here is derived from an EMBL/GenBank/DDBJ whole genome shotgun (WGS) entry which is preliminary data.</text>
</comment>
<organism evidence="1 2">
    <name type="scientific">Cucurbita argyrosperma subsp. sororia</name>
    <dbReference type="NCBI Taxonomy" id="37648"/>
    <lineage>
        <taxon>Eukaryota</taxon>
        <taxon>Viridiplantae</taxon>
        <taxon>Streptophyta</taxon>
        <taxon>Embryophyta</taxon>
        <taxon>Tracheophyta</taxon>
        <taxon>Spermatophyta</taxon>
        <taxon>Magnoliopsida</taxon>
        <taxon>eudicotyledons</taxon>
        <taxon>Gunneridae</taxon>
        <taxon>Pentapetalae</taxon>
        <taxon>rosids</taxon>
        <taxon>fabids</taxon>
        <taxon>Cucurbitales</taxon>
        <taxon>Cucurbitaceae</taxon>
        <taxon>Cucurbiteae</taxon>
        <taxon>Cucurbita</taxon>
    </lineage>
</organism>
<reference evidence="1 2" key="1">
    <citation type="journal article" date="2021" name="Hortic Res">
        <title>The domestication of Cucurbita argyrosperma as revealed by the genome of its wild relative.</title>
        <authorList>
            <person name="Barrera-Redondo J."/>
            <person name="Sanchez-de la Vega G."/>
            <person name="Aguirre-Liguori J.A."/>
            <person name="Castellanos-Morales G."/>
            <person name="Gutierrez-Guerrero Y.T."/>
            <person name="Aguirre-Dugua X."/>
            <person name="Aguirre-Planter E."/>
            <person name="Tenaillon M.I."/>
            <person name="Lira-Saade R."/>
            <person name="Eguiarte L.E."/>
        </authorList>
    </citation>
    <scope>NUCLEOTIDE SEQUENCE [LARGE SCALE GENOMIC DNA]</scope>
    <source>
        <strain evidence="1">JBR-2021</strain>
    </source>
</reference>
<sequence length="128" mass="14645">MHYELFRKEKEDKEEEPNKDGVLWLLANKKVKETGSWIHSSTLMSQSGTLSSSSSLRAFDTRRKADGVGAVYQHVLDKHLDKHDYDTIRLVQYNTNTHDCSPTSEGREMVGIVVRKHLAHYAAKRMDG</sequence>
<gene>
    <name evidence="1" type="ORF">SDJN03_01776</name>
</gene>
<protein>
    <submittedName>
        <fullName evidence="1">Uncharacterized protein</fullName>
    </submittedName>
</protein>
<proteinExistence type="predicted"/>
<dbReference type="AlphaFoldDB" id="A0AAV6P718"/>